<gene>
    <name evidence="1" type="ORF">F0357_02240</name>
</gene>
<dbReference type="AlphaFoldDB" id="A0A6A7Y114"/>
<keyword evidence="2" id="KW-1185">Reference proteome</keyword>
<protein>
    <submittedName>
        <fullName evidence="1">Formylmethanofuran dehydrogenase subunit C</fullName>
    </submittedName>
</protein>
<dbReference type="GO" id="GO:0018493">
    <property type="term" value="F:formylmethanofuran dehydrogenase activity"/>
    <property type="evidence" value="ECO:0007669"/>
    <property type="project" value="InterPro"/>
</dbReference>
<proteinExistence type="predicted"/>
<reference evidence="1 2" key="1">
    <citation type="submission" date="2019-09" db="EMBL/GenBank/DDBJ databases">
        <title>Segnochrobactrum spirostomi gen. nov., sp. nov., isolated from the ciliate Spirostomum cf. yagiui and description of a novel family, Segnochrobactraceae fam. nov. within the order Rhizobiales of the class Alphaproteobacteria.</title>
        <authorList>
            <person name="Akter S."/>
            <person name="Shazib S.U.A."/>
            <person name="Shin M.K."/>
        </authorList>
    </citation>
    <scope>NUCLEOTIDE SEQUENCE [LARGE SCALE GENOMIC DNA]</scope>
    <source>
        <strain evidence="1 2">Sp-1</strain>
    </source>
</reference>
<dbReference type="Proteomes" id="UP000332515">
    <property type="component" value="Unassembled WGS sequence"/>
</dbReference>
<dbReference type="GO" id="GO:0046914">
    <property type="term" value="F:transition metal ion binding"/>
    <property type="evidence" value="ECO:0007669"/>
    <property type="project" value="InterPro"/>
</dbReference>
<accession>A0A6A7Y114</accession>
<dbReference type="PANTHER" id="PTHR39673">
    <property type="entry name" value="TUNGSTEN FORMYLMETHANOFURAN DEHYDROGENASE, SUBUNIT C (FWDC)"/>
    <property type="match status" value="1"/>
</dbReference>
<dbReference type="PANTHER" id="PTHR39673:SF5">
    <property type="entry name" value="TUNGSTEN-CONTAINING FORMYLMETHANOFURAN DEHYDROGENASE 2 SUBUNIT C"/>
    <property type="match status" value="1"/>
</dbReference>
<evidence type="ECO:0000313" key="2">
    <source>
        <dbReference type="Proteomes" id="UP000332515"/>
    </source>
</evidence>
<sequence length="268" mass="27192">MGAFVFTLREAPPERVDLSALVPERLAALTAGEVERLVIGGGRRRPIHVGDLFGVAPGPDESVVIEGGHERLDRIGAGLGGGLIRVEGDVGQRLGEGMLAGTIRVFGHAGPLAGAGMAGGTLRIAGNAGDRVGGALDGRISGMRGGLIAIGGAAGDRVGDRMRRGTIVARTAGAFAGARMIAGTIVAGSVGRQPGFLMRRGSLVVGAVEGGPLPTFLDCGALELSFLGLLGRSLANLDLPWQPHVPPIVRRFQGDQGSVGKGELLVAL</sequence>
<organism evidence="1 2">
    <name type="scientific">Segnochrobactrum spirostomi</name>
    <dbReference type="NCBI Taxonomy" id="2608987"/>
    <lineage>
        <taxon>Bacteria</taxon>
        <taxon>Pseudomonadati</taxon>
        <taxon>Pseudomonadota</taxon>
        <taxon>Alphaproteobacteria</taxon>
        <taxon>Hyphomicrobiales</taxon>
        <taxon>Segnochrobactraceae</taxon>
        <taxon>Segnochrobactrum</taxon>
    </lineage>
</organism>
<dbReference type="NCBIfam" id="TIGR03122">
    <property type="entry name" value="one_C_dehyd_C"/>
    <property type="match status" value="1"/>
</dbReference>
<dbReference type="InterPro" id="IPR017550">
    <property type="entry name" value="Formylmethanofuran_DH_suC"/>
</dbReference>
<dbReference type="RefSeq" id="WP_153478260.1">
    <property type="nucleotide sequence ID" value="NZ_VWNA01000001.1"/>
</dbReference>
<dbReference type="InterPro" id="IPR036485">
    <property type="entry name" value="Glu_synth_asu_C_sf"/>
</dbReference>
<comment type="caution">
    <text evidence="1">The sequence shown here is derived from an EMBL/GenBank/DDBJ whole genome shotgun (WGS) entry which is preliminary data.</text>
</comment>
<dbReference type="EMBL" id="VWNA01000001">
    <property type="protein sequence ID" value="MQT11512.1"/>
    <property type="molecule type" value="Genomic_DNA"/>
</dbReference>
<dbReference type="GO" id="GO:0015948">
    <property type="term" value="P:methanogenesis"/>
    <property type="evidence" value="ECO:0007669"/>
    <property type="project" value="InterPro"/>
</dbReference>
<evidence type="ECO:0000313" key="1">
    <source>
        <dbReference type="EMBL" id="MQT11512.1"/>
    </source>
</evidence>
<dbReference type="SUPFAM" id="SSF69336">
    <property type="entry name" value="Alpha subunit of glutamate synthase, C-terminal domain"/>
    <property type="match status" value="1"/>
</dbReference>
<dbReference type="Gene3D" id="2.160.20.60">
    <property type="entry name" value="Glutamate synthase, alpha subunit, C-terminal domain"/>
    <property type="match status" value="1"/>
</dbReference>
<name>A0A6A7Y114_9HYPH</name>